<dbReference type="EMBL" id="SLUP01000013">
    <property type="protein sequence ID" value="TCL62489.1"/>
    <property type="molecule type" value="Genomic_DNA"/>
</dbReference>
<feature type="transmembrane region" description="Helical" evidence="1">
    <location>
        <begin position="199"/>
        <end position="219"/>
    </location>
</feature>
<evidence type="ECO:0000256" key="1">
    <source>
        <dbReference type="SAM" id="Phobius"/>
    </source>
</evidence>
<keyword evidence="1" id="KW-0812">Transmembrane</keyword>
<reference evidence="2 3" key="1">
    <citation type="submission" date="2019-03" db="EMBL/GenBank/DDBJ databases">
        <title>Genomic Encyclopedia of Type Strains, Phase IV (KMG-IV): sequencing the most valuable type-strain genomes for metagenomic binning, comparative biology and taxonomic classification.</title>
        <authorList>
            <person name="Goeker M."/>
        </authorList>
    </citation>
    <scope>NUCLEOTIDE SEQUENCE [LARGE SCALE GENOMIC DNA]</scope>
    <source>
        <strain evidence="2 3">DSM 18792</strain>
    </source>
</reference>
<accession>A0A4R1RA42</accession>
<dbReference type="Proteomes" id="UP000295455">
    <property type="component" value="Unassembled WGS sequence"/>
</dbReference>
<protein>
    <submittedName>
        <fullName evidence="2">Uncharacterized protein</fullName>
    </submittedName>
</protein>
<proteinExistence type="predicted"/>
<keyword evidence="3" id="KW-1185">Reference proteome</keyword>
<dbReference type="AlphaFoldDB" id="A0A4R1RA42"/>
<keyword evidence="1" id="KW-1133">Transmembrane helix</keyword>
<feature type="transmembrane region" description="Helical" evidence="1">
    <location>
        <begin position="174"/>
        <end position="193"/>
    </location>
</feature>
<dbReference type="Pfam" id="PF18159">
    <property type="entry name" value="S_4TM"/>
    <property type="match status" value="1"/>
</dbReference>
<dbReference type="RefSeq" id="WP_132219418.1">
    <property type="nucleotide sequence ID" value="NZ_OX156936.1"/>
</dbReference>
<dbReference type="InterPro" id="IPR049920">
    <property type="entry name" value="IK1_05631-like"/>
</dbReference>
<sequence>MNNIKTNQELPKNMLLLKAQRVIYANAKKIYRWQLTFTIIVVIILNFVKLIQKDLISIDLTPYIALVSVSITLIDLLFLSGYLSKFKTNGAKAQELFDCRVYNMGWNETNSGDMPENSVIEEAEKRYIHNPKAPLNNWYHIDLDGLKHEEAILRCQETNLEYDRKLRFHFKNDCIITCLVIVISSFVIATIVNASLQGYLTNFIAPTLPLIVILIKLILDNQKAVKSLEEVRKAARKLRNSSEIPTMNQLRQVQDKLYCSRKDSTLIPENYYQYRRTKLEQSTKSNVAEQL</sequence>
<keyword evidence="1" id="KW-0472">Membrane</keyword>
<dbReference type="OrthoDB" id="2943409at2"/>
<feature type="transmembrane region" description="Helical" evidence="1">
    <location>
        <begin position="63"/>
        <end position="83"/>
    </location>
</feature>
<gene>
    <name evidence="2" type="ORF">EV196_11330</name>
</gene>
<evidence type="ECO:0000313" key="2">
    <source>
        <dbReference type="EMBL" id="TCL62489.1"/>
    </source>
</evidence>
<comment type="caution">
    <text evidence="2">The sequence shown here is derived from an EMBL/GenBank/DDBJ whole genome shotgun (WGS) entry which is preliminary data.</text>
</comment>
<feature type="transmembrane region" description="Helical" evidence="1">
    <location>
        <begin position="30"/>
        <end position="51"/>
    </location>
</feature>
<organism evidence="2 3">
    <name type="scientific">Mariniflexile fucanivorans</name>
    <dbReference type="NCBI Taxonomy" id="264023"/>
    <lineage>
        <taxon>Bacteria</taxon>
        <taxon>Pseudomonadati</taxon>
        <taxon>Bacteroidota</taxon>
        <taxon>Flavobacteriia</taxon>
        <taxon>Flavobacteriales</taxon>
        <taxon>Flavobacteriaceae</taxon>
        <taxon>Mariniflexile</taxon>
    </lineage>
</organism>
<name>A0A4R1RA42_9FLAO</name>
<evidence type="ECO:0000313" key="3">
    <source>
        <dbReference type="Proteomes" id="UP000295455"/>
    </source>
</evidence>